<dbReference type="SUPFAM" id="SSF53098">
    <property type="entry name" value="Ribonuclease H-like"/>
    <property type="match status" value="1"/>
</dbReference>
<accession>A0A6L2LJX5</accession>
<name>A0A6L2LJX5_TANCI</name>
<organism evidence="5">
    <name type="scientific">Tanacetum cinerariifolium</name>
    <name type="common">Dalmatian daisy</name>
    <name type="synonym">Chrysanthemum cinerariifolium</name>
    <dbReference type="NCBI Taxonomy" id="118510"/>
    <lineage>
        <taxon>Eukaryota</taxon>
        <taxon>Viridiplantae</taxon>
        <taxon>Streptophyta</taxon>
        <taxon>Embryophyta</taxon>
        <taxon>Tracheophyta</taxon>
        <taxon>Spermatophyta</taxon>
        <taxon>Magnoliopsida</taxon>
        <taxon>eudicotyledons</taxon>
        <taxon>Gunneridae</taxon>
        <taxon>Pentapetalae</taxon>
        <taxon>asterids</taxon>
        <taxon>campanulids</taxon>
        <taxon>Asterales</taxon>
        <taxon>Asteraceae</taxon>
        <taxon>Asteroideae</taxon>
        <taxon>Anthemideae</taxon>
        <taxon>Anthemidinae</taxon>
        <taxon>Tanacetum</taxon>
    </lineage>
</organism>
<feature type="region of interest" description="Disordered" evidence="3">
    <location>
        <begin position="822"/>
        <end position="902"/>
    </location>
</feature>
<comment type="caution">
    <text evidence="5">The sequence shown here is derived from an EMBL/GenBank/DDBJ whole genome shotgun (WGS) entry which is preliminary data.</text>
</comment>
<dbReference type="PANTHER" id="PTHR42648">
    <property type="entry name" value="TRANSPOSASE, PUTATIVE-RELATED"/>
    <property type="match status" value="1"/>
</dbReference>
<gene>
    <name evidence="5" type="ORF">Tci_032433</name>
</gene>
<dbReference type="GO" id="GO:0003676">
    <property type="term" value="F:nucleic acid binding"/>
    <property type="evidence" value="ECO:0007669"/>
    <property type="project" value="InterPro"/>
</dbReference>
<dbReference type="InterPro" id="IPR054722">
    <property type="entry name" value="PolX-like_BBD"/>
</dbReference>
<evidence type="ECO:0000256" key="2">
    <source>
        <dbReference type="SAM" id="Coils"/>
    </source>
</evidence>
<dbReference type="InterPro" id="IPR036397">
    <property type="entry name" value="RNaseH_sf"/>
</dbReference>
<dbReference type="EMBL" id="BKCJ010004337">
    <property type="protein sequence ID" value="GEU60455.1"/>
    <property type="molecule type" value="Genomic_DNA"/>
</dbReference>
<keyword evidence="2" id="KW-0175">Coiled coil</keyword>
<keyword evidence="1" id="KW-0645">Protease</keyword>
<evidence type="ECO:0000313" key="5">
    <source>
        <dbReference type="EMBL" id="GEU60455.1"/>
    </source>
</evidence>
<feature type="compositionally biased region" description="Basic residues" evidence="3">
    <location>
        <begin position="870"/>
        <end position="880"/>
    </location>
</feature>
<sequence>MTTLADKAILSGADNHPPMLEKDMYDSWKSRMELYMMNRQHEIMILESIENGPLIWSSIEENRVTQPKKYSELSATEAIQADCDVKAANIILQGLPPEEESLRELYLRFSLLLNDMNIYNMKLEQFQVNIKFLNTLPPGWSKFVTDVKLVRDLHTTNVDQLHPYLGQHEFHANEVHLMHERNSDPLALVATYQMTHTTKVALLVNLSHYGFDDLVESNIVNQSDSEITSDGNIIPYSQYVNESQHVAVQNLNFLAQQDALILCVIEQLKTQVVNCTKINLDNKSVNKTLTDKLERYKDQVRILKEVNIVDKVSNLCAQSVEIDNLKQTISEHLKEKESLKQTTGLFAEQVFLSQNSEEPNLSTRPTQVEVPKELPKVSMVNTSLKKLKHNLASFDVVVKERTTAIAITVGTWGLEHTNASLKDTLKKLKGKVVINEAVILHPIDPELLKIDVAPLAPKLRNNRTTHYDYLKHTQEETTTLKEIVEHKRSLNPLNNSLNYARVTLPTSASRSQPSVKKLLKRKVWKATGKVFTNIGYKWRPTGRTFTIVRNAYPLTKITTTAKVPLRKLIPLESNTLKPVVVQIVLWYLDSDCSKHMTEDHSQLTKFVNKFLGMVKFGNDHMANFMGYGDYQIRNVTILRVYFVEGLGHNLFSVGQFCDLDLEVAFHQHTCFIRNLEGVDLLTGSQGNNLYTLSLGDMMASSPICLLSKASKTSVNGKKYILVIVDDYSRFTWVKCLRSKDEAPEFIIKFLKMIQVGISHETLVDRSPQQNGVVEGRPILHEMTPTTISLGLVSKPTSSTPFVPPSRNDWDLLFQPLFDELLTPPPSVDPSDLEVKENKEKDKIETKPDQIKKKRGSVEKPGSVEGQSQSRKQKKKYKIKGPKLANPEDNRPVFYNNDDDDDEDCTIAITPDFPITDSLSMGDEHLDNISATESDKFIKSSVENHVPIPSDDDESSHEEVIHEMSFKTYSNPLFDLDEEIISSEFNPIHNEDLESTPKNDRFDTEPYLLELLPNRDTLMASPLKIDSLLAEFAGALIFLKLIPSGIDEADCDPEEDIHLVERLLYDNSSHCLPKEIVSDNSNADIESFSPSPILVEDSNSFMEEIDLSFNPDDPMPPSIEEYDYDSERDILIIEELLDNHSLSLHENESYHFDILSSYRPPAKQPNGNTGIFNIKIIGDISEQKVPIPGLTITRVLNQEKSPDLLSHQGLENFQPSAECPMINGKNTPILDVPLFHFYPP</sequence>
<reference evidence="5" key="1">
    <citation type="journal article" date="2019" name="Sci. Rep.">
        <title>Draft genome of Tanacetum cinerariifolium, the natural source of mosquito coil.</title>
        <authorList>
            <person name="Yamashiro T."/>
            <person name="Shiraishi A."/>
            <person name="Satake H."/>
            <person name="Nakayama K."/>
        </authorList>
    </citation>
    <scope>NUCLEOTIDE SEQUENCE</scope>
</reference>
<dbReference type="AlphaFoldDB" id="A0A6L2LJX5"/>
<dbReference type="InterPro" id="IPR039537">
    <property type="entry name" value="Retrotran_Ty1/copia-like"/>
</dbReference>
<dbReference type="GO" id="GO:0008233">
    <property type="term" value="F:peptidase activity"/>
    <property type="evidence" value="ECO:0007669"/>
    <property type="project" value="UniProtKB-KW"/>
</dbReference>
<feature type="coiled-coil region" evidence="2">
    <location>
        <begin position="286"/>
        <end position="342"/>
    </location>
</feature>
<protein>
    <submittedName>
        <fullName evidence="5">Integrase, catalytic region, zinc finger, CCHC-type, peptidase aspartic, catalytic</fullName>
    </submittedName>
</protein>
<dbReference type="Gene3D" id="3.30.420.10">
    <property type="entry name" value="Ribonuclease H-like superfamily/Ribonuclease H"/>
    <property type="match status" value="1"/>
</dbReference>
<feature type="domain" description="Retrovirus-related Pol polyprotein from transposon TNT 1-94-like beta-barrel" evidence="4">
    <location>
        <begin position="586"/>
        <end position="657"/>
    </location>
</feature>
<dbReference type="PANTHER" id="PTHR42648:SF21">
    <property type="entry name" value="CYSTEINE-RICH RLK (RECEPTOR-LIKE PROTEIN KINASE) 8"/>
    <property type="match status" value="1"/>
</dbReference>
<evidence type="ECO:0000256" key="3">
    <source>
        <dbReference type="SAM" id="MobiDB-lite"/>
    </source>
</evidence>
<dbReference type="Pfam" id="PF22936">
    <property type="entry name" value="Pol_BBD"/>
    <property type="match status" value="1"/>
</dbReference>
<evidence type="ECO:0000259" key="4">
    <source>
        <dbReference type="Pfam" id="PF22936"/>
    </source>
</evidence>
<keyword evidence="1" id="KW-0378">Hydrolase</keyword>
<dbReference type="InterPro" id="IPR012337">
    <property type="entry name" value="RNaseH-like_sf"/>
</dbReference>
<dbReference type="GO" id="GO:0006508">
    <property type="term" value="P:proteolysis"/>
    <property type="evidence" value="ECO:0007669"/>
    <property type="project" value="UniProtKB-KW"/>
</dbReference>
<feature type="compositionally biased region" description="Basic and acidic residues" evidence="3">
    <location>
        <begin position="832"/>
        <end position="850"/>
    </location>
</feature>
<proteinExistence type="predicted"/>
<evidence type="ECO:0000256" key="1">
    <source>
        <dbReference type="ARBA" id="ARBA00022670"/>
    </source>
</evidence>